<feature type="transmembrane region" description="Helical" evidence="6">
    <location>
        <begin position="393"/>
        <end position="411"/>
    </location>
</feature>
<evidence type="ECO:0000256" key="1">
    <source>
        <dbReference type="ARBA" id="ARBA00004651"/>
    </source>
</evidence>
<feature type="transmembrane region" description="Helical" evidence="6">
    <location>
        <begin position="226"/>
        <end position="248"/>
    </location>
</feature>
<feature type="transmembrane region" description="Helical" evidence="6">
    <location>
        <begin position="148"/>
        <end position="169"/>
    </location>
</feature>
<feature type="domain" description="Phosphatidylglycerol lysyltransferase C-terminal" evidence="7">
    <location>
        <begin position="555"/>
        <end position="845"/>
    </location>
</feature>
<evidence type="ECO:0000313" key="8">
    <source>
        <dbReference type="EMBL" id="GIL39596.1"/>
    </source>
</evidence>
<dbReference type="GO" id="GO:0055091">
    <property type="term" value="P:phospholipid homeostasis"/>
    <property type="evidence" value="ECO:0007669"/>
    <property type="project" value="TreeGrafter"/>
</dbReference>
<organism evidence="8 9">
    <name type="scientific">Roseiterribacter gracilis</name>
    <dbReference type="NCBI Taxonomy" id="2812848"/>
    <lineage>
        <taxon>Bacteria</taxon>
        <taxon>Pseudomonadati</taxon>
        <taxon>Pseudomonadota</taxon>
        <taxon>Alphaproteobacteria</taxon>
        <taxon>Rhodospirillales</taxon>
        <taxon>Roseiterribacteraceae</taxon>
        <taxon>Roseiterribacter</taxon>
    </lineage>
</organism>
<evidence type="ECO:0000256" key="6">
    <source>
        <dbReference type="SAM" id="Phobius"/>
    </source>
</evidence>
<evidence type="ECO:0000256" key="5">
    <source>
        <dbReference type="ARBA" id="ARBA00023136"/>
    </source>
</evidence>
<feature type="transmembrane region" description="Helical" evidence="6">
    <location>
        <begin position="349"/>
        <end position="373"/>
    </location>
</feature>
<feature type="transmembrane region" description="Helical" evidence="6">
    <location>
        <begin position="309"/>
        <end position="328"/>
    </location>
</feature>
<feature type="transmembrane region" description="Helical" evidence="6">
    <location>
        <begin position="472"/>
        <end position="495"/>
    </location>
</feature>
<evidence type="ECO:0000313" key="9">
    <source>
        <dbReference type="Proteomes" id="UP000681075"/>
    </source>
</evidence>
<keyword evidence="9" id="KW-1185">Reference proteome</keyword>
<keyword evidence="3 6" id="KW-0812">Transmembrane</keyword>
<feature type="transmembrane region" description="Helical" evidence="6">
    <location>
        <begin position="32"/>
        <end position="51"/>
    </location>
</feature>
<accession>A0A8S8XE93</accession>
<dbReference type="GO" id="GO:0005886">
    <property type="term" value="C:plasma membrane"/>
    <property type="evidence" value="ECO:0007669"/>
    <property type="project" value="UniProtKB-SubCell"/>
</dbReference>
<comment type="caution">
    <text evidence="8">The sequence shown here is derived from an EMBL/GenBank/DDBJ whole genome shotgun (WGS) entry which is preliminary data.</text>
</comment>
<dbReference type="InterPro" id="IPR051211">
    <property type="entry name" value="PG_lysyltransferase"/>
</dbReference>
<keyword evidence="5 6" id="KW-0472">Membrane</keyword>
<feature type="transmembrane region" description="Helical" evidence="6">
    <location>
        <begin position="515"/>
        <end position="535"/>
    </location>
</feature>
<gene>
    <name evidence="8" type="ORF">TMPK1_18330</name>
</gene>
<keyword evidence="4 6" id="KW-1133">Transmembrane helix</keyword>
<evidence type="ECO:0000256" key="4">
    <source>
        <dbReference type="ARBA" id="ARBA00022989"/>
    </source>
</evidence>
<comment type="subcellular location">
    <subcellularLocation>
        <location evidence="1">Cell membrane</location>
        <topology evidence="1">Multi-pass membrane protein</topology>
    </subcellularLocation>
</comment>
<dbReference type="GO" id="GO:0047637">
    <property type="term" value="F:phosphatidylglycerol alanyltransferase activity"/>
    <property type="evidence" value="ECO:0007669"/>
    <property type="project" value="TreeGrafter"/>
</dbReference>
<dbReference type="AlphaFoldDB" id="A0A8S8XE93"/>
<feature type="transmembrane region" description="Helical" evidence="6">
    <location>
        <begin position="254"/>
        <end position="273"/>
    </location>
</feature>
<dbReference type="PANTHER" id="PTHR34697">
    <property type="entry name" value="PHOSPHATIDYLGLYCEROL LYSYLTRANSFERASE"/>
    <property type="match status" value="1"/>
</dbReference>
<evidence type="ECO:0000259" key="7">
    <source>
        <dbReference type="Pfam" id="PF09924"/>
    </source>
</evidence>
<dbReference type="Gene3D" id="3.40.630.30">
    <property type="match status" value="1"/>
</dbReference>
<dbReference type="EMBL" id="BOPV01000001">
    <property type="protein sequence ID" value="GIL39596.1"/>
    <property type="molecule type" value="Genomic_DNA"/>
</dbReference>
<dbReference type="SUPFAM" id="SSF55729">
    <property type="entry name" value="Acyl-CoA N-acyltransferases (Nat)"/>
    <property type="match status" value="1"/>
</dbReference>
<dbReference type="RefSeq" id="WP_420242697.1">
    <property type="nucleotide sequence ID" value="NZ_BOPV01000001.1"/>
</dbReference>
<feature type="transmembrane region" description="Helical" evidence="6">
    <location>
        <begin position="418"/>
        <end position="436"/>
    </location>
</feature>
<dbReference type="NCBIfam" id="NF033480">
    <property type="entry name" value="bifunc_MprF"/>
    <property type="match status" value="1"/>
</dbReference>
<feature type="transmembrane region" description="Helical" evidence="6">
    <location>
        <begin position="72"/>
        <end position="91"/>
    </location>
</feature>
<reference evidence="8" key="1">
    <citation type="submission" date="2021-02" db="EMBL/GenBank/DDBJ databases">
        <title>Genome sequence of Rhodospirillales sp. strain TMPK1 isolated from soil.</title>
        <authorList>
            <person name="Nakai R."/>
            <person name="Kusada H."/>
            <person name="Tamaki H."/>
        </authorList>
    </citation>
    <scope>NUCLEOTIDE SEQUENCE</scope>
    <source>
        <strain evidence="8">TMPK1</strain>
    </source>
</reference>
<dbReference type="Proteomes" id="UP000681075">
    <property type="component" value="Unassembled WGS sequence"/>
</dbReference>
<feature type="transmembrane region" description="Helical" evidence="6">
    <location>
        <begin position="189"/>
        <end position="206"/>
    </location>
</feature>
<dbReference type="InterPro" id="IPR024320">
    <property type="entry name" value="LPG_synthase_C"/>
</dbReference>
<name>A0A8S8XE93_9PROT</name>
<dbReference type="PANTHER" id="PTHR34697:SF2">
    <property type="entry name" value="PHOSPHATIDYLGLYCEROL LYSYLTRANSFERASE"/>
    <property type="match status" value="1"/>
</dbReference>
<evidence type="ECO:0000256" key="2">
    <source>
        <dbReference type="ARBA" id="ARBA00022475"/>
    </source>
</evidence>
<proteinExistence type="predicted"/>
<dbReference type="InterPro" id="IPR016181">
    <property type="entry name" value="Acyl_CoA_acyltransferase"/>
</dbReference>
<feature type="transmembrane region" description="Helical" evidence="6">
    <location>
        <begin position="103"/>
        <end position="127"/>
    </location>
</feature>
<evidence type="ECO:0000256" key="3">
    <source>
        <dbReference type="ARBA" id="ARBA00022692"/>
    </source>
</evidence>
<sequence length="873" mass="96180">MNRADNTQPPRVDDEAPQSWFARLWALVRPRLGLILTIGVFAVALGALQHLTVEFRFDQVYAQMSSIPARNLWLAVFFTACSFVALTGYDWSALRYAKVPMPFRIAAFASFTAYAISNLIGFALFVGGSIRYRIYAAAGVPTIDVAKIVVFCSSTFFFGLCATGGLGLALAPEEMAPLLRLSTHAARGLGWATVASVIALIALSAVQKGHVHVWRWRFDVPSPSMILLQIVISSADILFAGAAMWVLLPPMPDVAFVGFLGIYCAALLATLITNVPGGVGVMESIIILGLSQHAPAGALLGGMLAFRAIYYLLPFLCACLLLGFNEVARRSSRPWVQLRAVGGITSRMVPTAMAVMVFVAGVVLLMSGATPAIERRLVVLADWLPLSMLEVTHIFGSLIGLGLLILARGLYRRLDSAWHVSVLMLAAGAVASLIKGLDYEEAAILVVMFGALAACRREFYRKSGLADLRLTPGWLIAIGCAVGGTVWLTVFSFEHEEHTQLLWWQFAFESDAPRALRAAFVLILVTTAFALSALFRSARIVPHAPTNDEIERARAILERGARAEANTVFLRDKALLFSDNDTAFIMYAVRGRSWIALGDPVGDPADFAELIWAYREMVDRAGGRPAFYQVTPNCLPHYLDVGLTPIKLGEEAHVDLASFTLEGNERKQLRYAVRRGERDGLTFELLPKERVGEVWDQLVEVSNAWLTAKSAGEKRFSVGFFDRDYLSEFDIAVVRVNGRVTAFANIWRGARNASIDLMRYQPDSSPYTMEFLFVELLQWAKAQNYQSFNLGMAPLANLAGREMAPPMWQRVFALVPKVGESWYNFRGLRQFKNKFLPDWQPRYLVCPSGLAPVQVVSDAMALISGGYRFVVSK</sequence>
<protein>
    <recommendedName>
        <fullName evidence="7">Phosphatidylglycerol lysyltransferase C-terminal domain-containing protein</fullName>
    </recommendedName>
</protein>
<dbReference type="Pfam" id="PF09924">
    <property type="entry name" value="LPG_synthase_C"/>
    <property type="match status" value="1"/>
</dbReference>
<keyword evidence="2" id="KW-1003">Cell membrane</keyword>